<reference evidence="2 5" key="1">
    <citation type="submission" date="2017-06" db="EMBL/GenBank/DDBJ databases">
        <title>A platform for efficient transgenesis in Macrostomum lignano, a flatworm model organism for stem cell research.</title>
        <authorList>
            <person name="Berezikov E."/>
        </authorList>
    </citation>
    <scope>NUCLEOTIDE SEQUENCE [LARGE SCALE GENOMIC DNA]</scope>
    <source>
        <strain evidence="2">DV1</strain>
        <tissue evidence="2">Whole organism</tissue>
    </source>
</reference>
<dbReference type="AlphaFoldDB" id="A0A267DV33"/>
<feature type="signal peptide" evidence="1">
    <location>
        <begin position="1"/>
        <end position="23"/>
    </location>
</feature>
<evidence type="ECO:0000313" key="2">
    <source>
        <dbReference type="EMBL" id="PAA52352.1"/>
    </source>
</evidence>
<dbReference type="EMBL" id="NIVC01003258">
    <property type="protein sequence ID" value="PAA52352.1"/>
    <property type="molecule type" value="Genomic_DNA"/>
</dbReference>
<dbReference type="Proteomes" id="UP000215902">
    <property type="component" value="Unassembled WGS sequence"/>
</dbReference>
<keyword evidence="1" id="KW-0732">Signal</keyword>
<dbReference type="EMBL" id="NIVC01000027">
    <property type="protein sequence ID" value="PAA93451.1"/>
    <property type="molecule type" value="Genomic_DNA"/>
</dbReference>
<evidence type="ECO:0000313" key="4">
    <source>
        <dbReference type="EMBL" id="PAA93451.1"/>
    </source>
</evidence>
<keyword evidence="5" id="KW-1185">Reference proteome</keyword>
<protein>
    <submittedName>
        <fullName evidence="2">Uncharacterized protein</fullName>
    </submittedName>
</protein>
<gene>
    <name evidence="3" type="ORF">BOX15_Mlig010148g1</name>
    <name evidence="4" type="ORF">BOX15_Mlig010148g2</name>
    <name evidence="2" type="ORF">BOX15_Mlig010148g3</name>
</gene>
<evidence type="ECO:0000313" key="5">
    <source>
        <dbReference type="Proteomes" id="UP000215902"/>
    </source>
</evidence>
<accession>A0A267DV33</accession>
<proteinExistence type="predicted"/>
<sequence>MSSNISKLLLTFMALSFMTLGSPAPHCENTKDINKFLTDLDTACFSFFKIHECRYYVYKISVYFDLRKVNSVMKHHYPFDSYQTFNQSRKKLLQSCRSGWWDNSELNQQNCNCGNMYRVLTSPLVVKSFIPAGLNNFDDQQRKNLYFELCYYLAMRHYVLVTDNANTGGVMCDDHQHTS</sequence>
<evidence type="ECO:0000313" key="3">
    <source>
        <dbReference type="EMBL" id="PAA69564.1"/>
    </source>
</evidence>
<organism evidence="2 5">
    <name type="scientific">Macrostomum lignano</name>
    <dbReference type="NCBI Taxonomy" id="282301"/>
    <lineage>
        <taxon>Eukaryota</taxon>
        <taxon>Metazoa</taxon>
        <taxon>Spiralia</taxon>
        <taxon>Lophotrochozoa</taxon>
        <taxon>Platyhelminthes</taxon>
        <taxon>Rhabditophora</taxon>
        <taxon>Macrostomorpha</taxon>
        <taxon>Macrostomida</taxon>
        <taxon>Macrostomidae</taxon>
        <taxon>Macrostomum</taxon>
    </lineage>
</organism>
<feature type="chain" id="PRO_5011915978" evidence="1">
    <location>
        <begin position="24"/>
        <end position="179"/>
    </location>
</feature>
<dbReference type="EMBL" id="NIVC01001310">
    <property type="protein sequence ID" value="PAA69564.1"/>
    <property type="molecule type" value="Genomic_DNA"/>
</dbReference>
<comment type="caution">
    <text evidence="2">The sequence shown here is derived from an EMBL/GenBank/DDBJ whole genome shotgun (WGS) entry which is preliminary data.</text>
</comment>
<name>A0A267DV33_9PLAT</name>
<evidence type="ECO:0000256" key="1">
    <source>
        <dbReference type="SAM" id="SignalP"/>
    </source>
</evidence>